<feature type="region of interest" description="Disordered" evidence="9">
    <location>
        <begin position="438"/>
        <end position="471"/>
    </location>
</feature>
<feature type="region of interest" description="Disordered" evidence="9">
    <location>
        <begin position="215"/>
        <end position="323"/>
    </location>
</feature>
<dbReference type="EMBL" id="JARPMG010000003">
    <property type="protein sequence ID" value="KAJ8101917.1"/>
    <property type="molecule type" value="Genomic_DNA"/>
</dbReference>
<feature type="compositionally biased region" description="Polar residues" evidence="9">
    <location>
        <begin position="384"/>
        <end position="395"/>
    </location>
</feature>
<evidence type="ECO:0000256" key="6">
    <source>
        <dbReference type="ARBA" id="ARBA00023015"/>
    </source>
</evidence>
<evidence type="ECO:0000256" key="7">
    <source>
        <dbReference type="ARBA" id="ARBA00023163"/>
    </source>
</evidence>
<dbReference type="PANTHER" id="PTHR40468">
    <property type="entry name" value="YALI0A15257P"/>
    <property type="match status" value="1"/>
</dbReference>
<dbReference type="RefSeq" id="XP_056045367.1">
    <property type="nucleotide sequence ID" value="XM_056187011.1"/>
</dbReference>
<feature type="compositionally biased region" description="Polar residues" evidence="9">
    <location>
        <begin position="340"/>
        <end position="376"/>
    </location>
</feature>
<organism evidence="10 11">
    <name type="scientific">Lipomyces tetrasporus</name>
    <dbReference type="NCBI Taxonomy" id="54092"/>
    <lineage>
        <taxon>Eukaryota</taxon>
        <taxon>Fungi</taxon>
        <taxon>Dikarya</taxon>
        <taxon>Ascomycota</taxon>
        <taxon>Saccharomycotina</taxon>
        <taxon>Lipomycetes</taxon>
        <taxon>Lipomycetales</taxon>
        <taxon>Lipomycetaceae</taxon>
        <taxon>Lipomyces</taxon>
    </lineage>
</organism>
<keyword evidence="5" id="KW-0678">Repressor</keyword>
<comment type="caution">
    <text evidence="10">The sequence shown here is derived from an EMBL/GenBank/DDBJ whole genome shotgun (WGS) entry which is preliminary data.</text>
</comment>
<keyword evidence="8" id="KW-0539">Nucleus</keyword>
<feature type="compositionally biased region" description="Pro residues" evidence="9">
    <location>
        <begin position="221"/>
        <end position="230"/>
    </location>
</feature>
<dbReference type="Pfam" id="PF08528">
    <property type="entry name" value="Whi5"/>
    <property type="match status" value="1"/>
</dbReference>
<feature type="compositionally biased region" description="Polar residues" evidence="9">
    <location>
        <begin position="116"/>
        <end position="128"/>
    </location>
</feature>
<comment type="similarity">
    <text evidence="3">Belongs to the WHI5/NRM1 family.</text>
</comment>
<gene>
    <name evidence="10" type="ORF">POJ06DRAFT_248234</name>
</gene>
<feature type="compositionally biased region" description="Low complexity" evidence="9">
    <location>
        <begin position="263"/>
        <end position="287"/>
    </location>
</feature>
<dbReference type="GO" id="GO:0005634">
    <property type="term" value="C:nucleus"/>
    <property type="evidence" value="ECO:0007669"/>
    <property type="project" value="UniProtKB-SubCell"/>
</dbReference>
<evidence type="ECO:0000313" key="11">
    <source>
        <dbReference type="Proteomes" id="UP001217417"/>
    </source>
</evidence>
<name>A0AAD7VTB4_9ASCO</name>
<protein>
    <submittedName>
        <fullName evidence="10">Uncharacterized protein</fullName>
    </submittedName>
</protein>
<sequence>MSATASSWMDAKRVEAVERVVLQRAKISRITRQLKNRLALASYKTKRGWENLDLDAIEPRVAEEAARRRSSSVSGRTVANTASLNSFSSPIKQSSESAGLPPPALPSANLPKLGRASSSLKSSGRKQGTSTSSAAARKRARTLSHDHKTAVTNFMPWKPGSQDEDGDDHEMINGFPDSSPQYGSSAMRLSQSSPVYPGIASSSMTRYPPRFEASNQVLQPNLPPPPPPLQQLPNGSPSKLRHSRSHSQNGKVKQHRRNKSSLASQASTMSAVSSASTTSMGGSSLPRQPSPPHTPPRRTFSIADHDGKASSNGGAAQGFPRSGEEGADLLMFLATSPSPAQRSSFVTTPLNHSQSSMPNSSALLATPPSNQRNSSGIPFGTPLLNGSASAAPQTPSQGFNFSDYVNNIFTPSPAQVPWHNRTPIVTPARRRLNFDQLSTSENSPAAPGGGSTTSTSSNGYGVMEVGGSLLP</sequence>
<accession>A0AAD7VTB4</accession>
<evidence type="ECO:0000313" key="10">
    <source>
        <dbReference type="EMBL" id="KAJ8101917.1"/>
    </source>
</evidence>
<evidence type="ECO:0000256" key="3">
    <source>
        <dbReference type="ARBA" id="ARBA00006922"/>
    </source>
</evidence>
<dbReference type="AlphaFoldDB" id="A0AAD7VTB4"/>
<dbReference type="PANTHER" id="PTHR40468:SF1">
    <property type="entry name" value="TOPOISOMERASE I DAMAGE AFFECTED PROTEIN 11"/>
    <property type="match status" value="1"/>
</dbReference>
<feature type="compositionally biased region" description="Polar residues" evidence="9">
    <location>
        <begin position="84"/>
        <end position="93"/>
    </location>
</feature>
<dbReference type="GO" id="GO:0005737">
    <property type="term" value="C:cytoplasm"/>
    <property type="evidence" value="ECO:0007669"/>
    <property type="project" value="UniProtKB-SubCell"/>
</dbReference>
<keyword evidence="4" id="KW-0963">Cytoplasm</keyword>
<evidence type="ECO:0000256" key="2">
    <source>
        <dbReference type="ARBA" id="ARBA00004496"/>
    </source>
</evidence>
<comment type="subcellular location">
    <subcellularLocation>
        <location evidence="2">Cytoplasm</location>
    </subcellularLocation>
    <subcellularLocation>
        <location evidence="1">Nucleus</location>
    </subcellularLocation>
</comment>
<reference evidence="10" key="1">
    <citation type="submission" date="2023-03" db="EMBL/GenBank/DDBJ databases">
        <title>Near-Complete genome sequence of Lipomyces tetrasporous NRRL Y-64009, an oleaginous yeast capable of growing on lignocellulosic hydrolysates.</title>
        <authorList>
            <consortium name="Lawrence Berkeley National Laboratory"/>
            <person name="Jagtap S.S."/>
            <person name="Liu J.-J."/>
            <person name="Walukiewicz H.E."/>
            <person name="Pangilinan J."/>
            <person name="Lipzen A."/>
            <person name="Ahrendt S."/>
            <person name="Koriabine M."/>
            <person name="Cobaugh K."/>
            <person name="Salamov A."/>
            <person name="Yoshinaga Y."/>
            <person name="Ng V."/>
            <person name="Daum C."/>
            <person name="Grigoriev I.V."/>
            <person name="Slininger P.J."/>
            <person name="Dien B.S."/>
            <person name="Jin Y.-S."/>
            <person name="Rao C.V."/>
        </authorList>
    </citation>
    <scope>NUCLEOTIDE SEQUENCE</scope>
    <source>
        <strain evidence="10">NRRL Y-64009</strain>
    </source>
</reference>
<proteinExistence type="inferred from homology"/>
<feature type="compositionally biased region" description="Polar residues" evidence="9">
    <location>
        <begin position="176"/>
        <end position="190"/>
    </location>
</feature>
<keyword evidence="6" id="KW-0805">Transcription regulation</keyword>
<evidence type="ECO:0000256" key="9">
    <source>
        <dbReference type="SAM" id="MobiDB-lite"/>
    </source>
</evidence>
<keyword evidence="11" id="KW-1185">Reference proteome</keyword>
<feature type="region of interest" description="Disordered" evidence="9">
    <location>
        <begin position="340"/>
        <end position="395"/>
    </location>
</feature>
<dbReference type="Proteomes" id="UP001217417">
    <property type="component" value="Unassembled WGS sequence"/>
</dbReference>
<dbReference type="GeneID" id="80882177"/>
<evidence type="ECO:0000256" key="5">
    <source>
        <dbReference type="ARBA" id="ARBA00022491"/>
    </source>
</evidence>
<feature type="region of interest" description="Disordered" evidence="9">
    <location>
        <begin position="84"/>
        <end position="190"/>
    </location>
</feature>
<evidence type="ECO:0000256" key="1">
    <source>
        <dbReference type="ARBA" id="ARBA00004123"/>
    </source>
</evidence>
<keyword evidence="7" id="KW-0804">Transcription</keyword>
<evidence type="ECO:0000256" key="4">
    <source>
        <dbReference type="ARBA" id="ARBA00022490"/>
    </source>
</evidence>
<dbReference type="InterPro" id="IPR013734">
    <property type="entry name" value="TF_Nrm1/Whi5"/>
</dbReference>
<evidence type="ECO:0000256" key="8">
    <source>
        <dbReference type="ARBA" id="ARBA00023242"/>
    </source>
</evidence>